<protein>
    <submittedName>
        <fullName evidence="2">Uncharacterized protein</fullName>
    </submittedName>
</protein>
<evidence type="ECO:0000313" key="3">
    <source>
        <dbReference type="Proteomes" id="UP001153620"/>
    </source>
</evidence>
<keyword evidence="3" id="KW-1185">Reference proteome</keyword>
<sequence length="178" mass="20931">MKFEIIFILIFKLISSADCEKKFRFLKTEICGLRNILMAVEKCEFKNDYLSLKCHTLQPIIKSELSFAVYIIENNKSREIFKSPDKLDWCQMVQGLKMKQNPIVKIFLSDFKEQIRFIFTCPMKGGIDLEKVRLFDKIGSFFPMKTFRYKEKATFASADGKRDELSVSMIFEHFDDGK</sequence>
<dbReference type="OrthoDB" id="5600002at2759"/>
<accession>A0A9P0JBT5</accession>
<dbReference type="Proteomes" id="UP001153620">
    <property type="component" value="Chromosome 4"/>
</dbReference>
<evidence type="ECO:0000313" key="2">
    <source>
        <dbReference type="EMBL" id="CAH1735175.1"/>
    </source>
</evidence>
<feature type="chain" id="PRO_5040466501" evidence="1">
    <location>
        <begin position="20"/>
        <end position="178"/>
    </location>
</feature>
<keyword evidence="1" id="KW-0732">Signal</keyword>
<feature type="signal peptide" evidence="1">
    <location>
        <begin position="1"/>
        <end position="19"/>
    </location>
</feature>
<dbReference type="PANTHER" id="PTHR20898">
    <property type="entry name" value="DAEDALUS ON 3-RELATED-RELATED"/>
    <property type="match status" value="1"/>
</dbReference>
<name>A0A9P0JBT5_9DIPT</name>
<dbReference type="InterPro" id="IPR010512">
    <property type="entry name" value="DUF1091"/>
</dbReference>
<evidence type="ECO:0000256" key="1">
    <source>
        <dbReference type="SAM" id="SignalP"/>
    </source>
</evidence>
<gene>
    <name evidence="2" type="ORF">CHIRRI_LOCUS14453</name>
</gene>
<dbReference type="EMBL" id="OU895880">
    <property type="protein sequence ID" value="CAH1735175.1"/>
    <property type="molecule type" value="Genomic_DNA"/>
</dbReference>
<reference evidence="2" key="2">
    <citation type="submission" date="2022-10" db="EMBL/GenBank/DDBJ databases">
        <authorList>
            <consortium name="ENA_rothamsted_submissions"/>
            <consortium name="culmorum"/>
            <person name="King R."/>
        </authorList>
    </citation>
    <scope>NUCLEOTIDE SEQUENCE</scope>
</reference>
<proteinExistence type="predicted"/>
<organism evidence="2 3">
    <name type="scientific">Chironomus riparius</name>
    <dbReference type="NCBI Taxonomy" id="315576"/>
    <lineage>
        <taxon>Eukaryota</taxon>
        <taxon>Metazoa</taxon>
        <taxon>Ecdysozoa</taxon>
        <taxon>Arthropoda</taxon>
        <taxon>Hexapoda</taxon>
        <taxon>Insecta</taxon>
        <taxon>Pterygota</taxon>
        <taxon>Neoptera</taxon>
        <taxon>Endopterygota</taxon>
        <taxon>Diptera</taxon>
        <taxon>Nematocera</taxon>
        <taxon>Chironomoidea</taxon>
        <taxon>Chironomidae</taxon>
        <taxon>Chironominae</taxon>
        <taxon>Chironomus</taxon>
    </lineage>
</organism>
<reference evidence="2" key="1">
    <citation type="submission" date="2022-01" db="EMBL/GenBank/DDBJ databases">
        <authorList>
            <person name="King R."/>
        </authorList>
    </citation>
    <scope>NUCLEOTIDE SEQUENCE</scope>
</reference>
<dbReference type="AlphaFoldDB" id="A0A9P0JBT5"/>
<dbReference type="PANTHER" id="PTHR20898:SF0">
    <property type="entry name" value="DAEDALUS ON 3-RELATED"/>
    <property type="match status" value="1"/>
</dbReference>
<dbReference type="Pfam" id="PF06477">
    <property type="entry name" value="DUF1091"/>
    <property type="match status" value="1"/>
</dbReference>